<proteinExistence type="inferred from homology"/>
<dbReference type="InterPro" id="IPR002937">
    <property type="entry name" value="Amino_oxidase"/>
</dbReference>
<evidence type="ECO:0000256" key="2">
    <source>
        <dbReference type="ARBA" id="ARBA00023002"/>
    </source>
</evidence>
<dbReference type="Proteomes" id="UP000483379">
    <property type="component" value="Unassembled WGS sequence"/>
</dbReference>
<organism evidence="4 5">
    <name type="scientific">Thiorhodococcus minor</name>
    <dbReference type="NCBI Taxonomy" id="57489"/>
    <lineage>
        <taxon>Bacteria</taxon>
        <taxon>Pseudomonadati</taxon>
        <taxon>Pseudomonadota</taxon>
        <taxon>Gammaproteobacteria</taxon>
        <taxon>Chromatiales</taxon>
        <taxon>Chromatiaceae</taxon>
        <taxon>Thiorhodococcus</taxon>
    </lineage>
</organism>
<feature type="domain" description="Amine oxidase" evidence="3">
    <location>
        <begin position="10"/>
        <end position="458"/>
    </location>
</feature>
<dbReference type="RefSeq" id="WP_164454432.1">
    <property type="nucleotide sequence ID" value="NZ_JAAIJQ010000069.1"/>
</dbReference>
<gene>
    <name evidence="4" type="ORF">G3446_19100</name>
</gene>
<evidence type="ECO:0000256" key="1">
    <source>
        <dbReference type="ARBA" id="ARBA00006046"/>
    </source>
</evidence>
<dbReference type="PRINTS" id="PR00469">
    <property type="entry name" value="PNDRDTASEII"/>
</dbReference>
<name>A0A6M0K3I2_9GAMM</name>
<keyword evidence="5" id="KW-1185">Reference proteome</keyword>
<accession>A0A6M0K3I2</accession>
<evidence type="ECO:0000313" key="4">
    <source>
        <dbReference type="EMBL" id="NEV63969.1"/>
    </source>
</evidence>
<dbReference type="GO" id="GO:0016491">
    <property type="term" value="F:oxidoreductase activity"/>
    <property type="evidence" value="ECO:0007669"/>
    <property type="project" value="UniProtKB-KW"/>
</dbReference>
<evidence type="ECO:0000259" key="3">
    <source>
        <dbReference type="Pfam" id="PF01593"/>
    </source>
</evidence>
<keyword evidence="2" id="KW-0560">Oxidoreductase</keyword>
<dbReference type="EMBL" id="JAAIJQ010000069">
    <property type="protein sequence ID" value="NEV63969.1"/>
    <property type="molecule type" value="Genomic_DNA"/>
</dbReference>
<protein>
    <submittedName>
        <fullName evidence="4">FAD-dependent oxidoreductase</fullName>
    </submittedName>
</protein>
<dbReference type="AlphaFoldDB" id="A0A6M0K3I2"/>
<reference evidence="4 5" key="1">
    <citation type="submission" date="2020-02" db="EMBL/GenBank/DDBJ databases">
        <title>Genome sequences of Thiorhodococcus mannitoliphagus and Thiorhodococcus minor, purple sulfur photosynthetic bacteria in the gammaproteobacterial family, Chromatiaceae.</title>
        <authorList>
            <person name="Aviles F.A."/>
            <person name="Meyer T.E."/>
            <person name="Kyndt J.A."/>
        </authorList>
    </citation>
    <scope>NUCLEOTIDE SEQUENCE [LARGE SCALE GENOMIC DNA]</scope>
    <source>
        <strain evidence="4 5">DSM 11518</strain>
    </source>
</reference>
<evidence type="ECO:0000313" key="5">
    <source>
        <dbReference type="Proteomes" id="UP000483379"/>
    </source>
</evidence>
<comment type="similarity">
    <text evidence="1">Belongs to the carotenoid/retinoid oxidoreductase family.</text>
</comment>
<comment type="caution">
    <text evidence="4">The sequence shown here is derived from an EMBL/GenBank/DDBJ whole genome shotgun (WGS) entry which is preliminary data.</text>
</comment>
<dbReference type="PANTHER" id="PTHR43734">
    <property type="entry name" value="PHYTOENE DESATURASE"/>
    <property type="match status" value="1"/>
</dbReference>
<dbReference type="SUPFAM" id="SSF51905">
    <property type="entry name" value="FAD/NAD(P)-binding domain"/>
    <property type="match status" value="1"/>
</dbReference>
<dbReference type="InterPro" id="IPR036188">
    <property type="entry name" value="FAD/NAD-bd_sf"/>
</dbReference>
<dbReference type="PANTHER" id="PTHR43734:SF7">
    <property type="entry name" value="4,4'-DIAPONEUROSPORENE OXYGENASE"/>
    <property type="match status" value="1"/>
</dbReference>
<dbReference type="Gene3D" id="3.50.50.60">
    <property type="entry name" value="FAD/NAD(P)-binding domain"/>
    <property type="match status" value="2"/>
</dbReference>
<dbReference type="Pfam" id="PF01593">
    <property type="entry name" value="Amino_oxidase"/>
    <property type="match status" value="1"/>
</dbReference>
<sequence>MKVIVMGAGLAGLSAAIYARAEGYEVQVIEKNPLPGGKVWQWQHGAFNFDMGPSMIIETWTIAEVLRIAGQEPLEFQAVSPLFSVWLENQCWTVDADSAVDMVRSLAPEDAENLSRIARKMETVISDVRASLLQRPVKGPLGIINRHLLRIASIIDPRLSASEYAAKNFRSEILRALLSTYPSYTEHLICKSPAIAVFVPFLMLQDGIHYPKGGVYAIAEKLYKGALEMGVEFVFDSEIEHIETDGARVISVGDMHTADAFICTADFNHVQSLLGRKSDGKAAHAYFAAAVAVDRELPFTHHTFLIPKDYQVAHQSIDAGKVPDEYPLYLCIASKTDWDCAPKGCESLFIVGVLPSTQDHDWSDKEPVFDNALKQIERMTGERILPSAKKIVAPDDFEQRFNNTGGSVFGLSGMHNPLMGFREYNKDKEMKNLYYAGATVQPGSGVPLVIRSGKFAVDLMKGS</sequence>